<dbReference type="Proteomes" id="UP000799776">
    <property type="component" value="Unassembled WGS sequence"/>
</dbReference>
<feature type="region of interest" description="Disordered" evidence="1">
    <location>
        <begin position="43"/>
        <end position="137"/>
    </location>
</feature>
<protein>
    <submittedName>
        <fullName evidence="2">Uncharacterized protein</fullName>
    </submittedName>
</protein>
<dbReference type="EMBL" id="ML978712">
    <property type="protein sequence ID" value="KAF2091221.1"/>
    <property type="molecule type" value="Genomic_DNA"/>
</dbReference>
<gene>
    <name evidence="2" type="ORF">K490DRAFT_54115</name>
</gene>
<proteinExistence type="predicted"/>
<comment type="caution">
    <text evidence="2">The sequence shown here is derived from an EMBL/GenBank/DDBJ whole genome shotgun (WGS) entry which is preliminary data.</text>
</comment>
<evidence type="ECO:0000313" key="2">
    <source>
        <dbReference type="EMBL" id="KAF2091221.1"/>
    </source>
</evidence>
<dbReference type="AlphaFoldDB" id="A0A9P4HXU2"/>
<organism evidence="2 3">
    <name type="scientific">Saccharata proteae CBS 121410</name>
    <dbReference type="NCBI Taxonomy" id="1314787"/>
    <lineage>
        <taxon>Eukaryota</taxon>
        <taxon>Fungi</taxon>
        <taxon>Dikarya</taxon>
        <taxon>Ascomycota</taxon>
        <taxon>Pezizomycotina</taxon>
        <taxon>Dothideomycetes</taxon>
        <taxon>Dothideomycetes incertae sedis</taxon>
        <taxon>Botryosphaeriales</taxon>
        <taxon>Saccharataceae</taxon>
        <taxon>Saccharata</taxon>
    </lineage>
</organism>
<evidence type="ECO:0000313" key="3">
    <source>
        <dbReference type="Proteomes" id="UP000799776"/>
    </source>
</evidence>
<evidence type="ECO:0000256" key="1">
    <source>
        <dbReference type="SAM" id="MobiDB-lite"/>
    </source>
</evidence>
<reference evidence="2" key="1">
    <citation type="journal article" date="2020" name="Stud. Mycol.">
        <title>101 Dothideomycetes genomes: a test case for predicting lifestyles and emergence of pathogens.</title>
        <authorList>
            <person name="Haridas S."/>
            <person name="Albert R."/>
            <person name="Binder M."/>
            <person name="Bloem J."/>
            <person name="Labutti K."/>
            <person name="Salamov A."/>
            <person name="Andreopoulos B."/>
            <person name="Baker S."/>
            <person name="Barry K."/>
            <person name="Bills G."/>
            <person name="Bluhm B."/>
            <person name="Cannon C."/>
            <person name="Castanera R."/>
            <person name="Culley D."/>
            <person name="Daum C."/>
            <person name="Ezra D."/>
            <person name="Gonzalez J."/>
            <person name="Henrissat B."/>
            <person name="Kuo A."/>
            <person name="Liang C."/>
            <person name="Lipzen A."/>
            <person name="Lutzoni F."/>
            <person name="Magnuson J."/>
            <person name="Mondo S."/>
            <person name="Nolan M."/>
            <person name="Ohm R."/>
            <person name="Pangilinan J."/>
            <person name="Park H.-J."/>
            <person name="Ramirez L."/>
            <person name="Alfaro M."/>
            <person name="Sun H."/>
            <person name="Tritt A."/>
            <person name="Yoshinaga Y."/>
            <person name="Zwiers L.-H."/>
            <person name="Turgeon B."/>
            <person name="Goodwin S."/>
            <person name="Spatafora J."/>
            <person name="Crous P."/>
            <person name="Grigoriev I."/>
        </authorList>
    </citation>
    <scope>NUCLEOTIDE SEQUENCE</scope>
    <source>
        <strain evidence="2">CBS 121410</strain>
    </source>
</reference>
<name>A0A9P4HXU2_9PEZI</name>
<feature type="compositionally biased region" description="Polar residues" evidence="1">
    <location>
        <begin position="43"/>
        <end position="55"/>
    </location>
</feature>
<sequence length="268" mass="28869">MDATLCRLPPPWEGPCPLSLVPSAIQIASADCEGARRTWSWWRSSGTGQHSSPRSKVQGPRSKVQGPRPKVQPADRPRRLFTETGAHCWLSPPPPEETACKTHTTPQPTPPAQAASSRGHVPRGQAKQAKQVPARTRLQAAQVSGPGGRGSVGRLSAHSAPPLVFAPELIRPSLHFFALSHPRLLASFVLITSSPPATSTVEGQFGRLERCRVLEKTTPDWCPTSMSQGLVDKARRVNDSWSSSIDLPAMDPSAVPQTVARLLTRASC</sequence>
<accession>A0A9P4HXU2</accession>
<keyword evidence="3" id="KW-1185">Reference proteome</keyword>